<accession>A0A087LWM7</accession>
<evidence type="ECO:0000256" key="1">
    <source>
        <dbReference type="SAM" id="SignalP"/>
    </source>
</evidence>
<keyword evidence="3" id="KW-1185">Reference proteome</keyword>
<gene>
    <name evidence="2" type="ORF">JP75_23870</name>
</gene>
<keyword evidence="1" id="KW-0732">Signal</keyword>
<proteinExistence type="predicted"/>
<dbReference type="STRING" id="46914.JP75_23870"/>
<evidence type="ECO:0000313" key="2">
    <source>
        <dbReference type="EMBL" id="KFL29030.1"/>
    </source>
</evidence>
<comment type="caution">
    <text evidence="2">The sequence shown here is derived from an EMBL/GenBank/DDBJ whole genome shotgun (WGS) entry which is preliminary data.</text>
</comment>
<sequence>MKTVIALSVVAAMAMTSGAHAGGFFAKRTNNVLSNITGVVSTVADVVDVGNINVLNGNTVAVGNNSSILSGILSGNNTANGNSILNGVLNGNGILGIGGQNQTKKHGW</sequence>
<dbReference type="EMBL" id="JQGC01000033">
    <property type="protein sequence ID" value="KFL29030.1"/>
    <property type="molecule type" value="Genomic_DNA"/>
</dbReference>
<protein>
    <submittedName>
        <fullName evidence="2">Uncharacterized protein</fullName>
    </submittedName>
</protein>
<dbReference type="RefSeq" id="WP_035087282.1">
    <property type="nucleotide sequence ID" value="NZ_JQGC01000033.1"/>
</dbReference>
<evidence type="ECO:0000313" key="3">
    <source>
        <dbReference type="Proteomes" id="UP000028981"/>
    </source>
</evidence>
<name>A0A087LWM7_9HYPH</name>
<dbReference type="OrthoDB" id="7951401at2"/>
<dbReference type="Proteomes" id="UP000028981">
    <property type="component" value="Unassembled WGS sequence"/>
</dbReference>
<dbReference type="AlphaFoldDB" id="A0A087LWM7"/>
<feature type="chain" id="PRO_5001825650" evidence="1">
    <location>
        <begin position="22"/>
        <end position="108"/>
    </location>
</feature>
<feature type="signal peptide" evidence="1">
    <location>
        <begin position="1"/>
        <end position="21"/>
    </location>
</feature>
<reference evidence="2 3" key="1">
    <citation type="submission" date="2014-08" db="EMBL/GenBank/DDBJ databases">
        <authorList>
            <person name="Hassan Y.I."/>
            <person name="Lepp D."/>
            <person name="Zhou T."/>
        </authorList>
    </citation>
    <scope>NUCLEOTIDE SEQUENCE [LARGE SCALE GENOMIC DNA]</scope>
    <source>
        <strain evidence="2 3">IFO13584</strain>
    </source>
</reference>
<organism evidence="2 3">
    <name type="scientific">Devosia riboflavina</name>
    <dbReference type="NCBI Taxonomy" id="46914"/>
    <lineage>
        <taxon>Bacteria</taxon>
        <taxon>Pseudomonadati</taxon>
        <taxon>Pseudomonadota</taxon>
        <taxon>Alphaproteobacteria</taxon>
        <taxon>Hyphomicrobiales</taxon>
        <taxon>Devosiaceae</taxon>
        <taxon>Devosia</taxon>
    </lineage>
</organism>